<geneLocation type="plastid" evidence="1"/>
<evidence type="ECO:0008006" key="2">
    <source>
        <dbReference type="Google" id="ProtNLM"/>
    </source>
</evidence>
<organism evidence="1">
    <name type="scientific">Paulinella micropora</name>
    <dbReference type="NCBI Taxonomy" id="1928728"/>
    <lineage>
        <taxon>Eukaryota</taxon>
        <taxon>Sar</taxon>
        <taxon>Rhizaria</taxon>
        <taxon>Cercozoa</taxon>
        <taxon>Imbricatea</taxon>
        <taxon>Silicofilosea</taxon>
        <taxon>Euglyphida</taxon>
        <taxon>Paulinellidae</taxon>
        <taxon>Paulinella</taxon>
    </lineage>
</organism>
<sequence>MTSLMINDVASNLTFISRERLIEWQNHLVKYQQPLFDEKRFLKPQCLAYEDPYCLEKIHNYASSLNLLSISPQRLNFWYWPSKICYGPAIYFVIDHPPHLDSPILLYIGETGQAEKRWKGNHACKNYLAAYSEAMYHGQLQENLTIRFWTDVPNNKVKRRFIEEILIDIWRPGFNKVIYQRWYNPFIY</sequence>
<keyword evidence="1" id="KW-0934">Plastid</keyword>
<accession>A0A1L5YCM6</accession>
<reference evidence="1" key="1">
    <citation type="journal article" date="2017" name="Protist">
        <title>Diversity of the Photosynthetic Paulinella Species, with the Description of Paulinella micropora sp. nov. and the Chromatophore Genome Sequence for strain KR01.</title>
        <authorList>
            <person name="Lhee D."/>
            <person name="Yang E.C."/>
            <person name="Kim J.I."/>
            <person name="Nakayama T."/>
            <person name="Zuccarello G."/>
            <person name="Andersen R.A."/>
            <person name="Yoon H.S."/>
        </authorList>
    </citation>
    <scope>NUCLEOTIDE SEQUENCE</scope>
    <source>
        <strain evidence="1">KR01</strain>
    </source>
</reference>
<evidence type="ECO:0000313" key="1">
    <source>
        <dbReference type="EMBL" id="APP88461.1"/>
    </source>
</evidence>
<protein>
    <recommendedName>
        <fullName evidence="2">GIY-YIG domain-containing protein</fullName>
    </recommendedName>
</protein>
<proteinExistence type="predicted"/>
<dbReference type="AlphaFoldDB" id="A0A1L5YCM6"/>
<gene>
    <name evidence="1" type="ORF">PCKR_696</name>
</gene>
<dbReference type="EMBL" id="KX897545">
    <property type="protein sequence ID" value="APP88461.1"/>
    <property type="molecule type" value="Genomic_DNA"/>
</dbReference>
<name>A0A1L5YCM6_9EUKA</name>